<keyword evidence="17" id="KW-0753">Steroid metabolism</keyword>
<comment type="similarity">
    <text evidence="5 20">Belongs to the phytoene/squalene synthase family.</text>
</comment>
<dbReference type="PROSITE" id="PS01044">
    <property type="entry name" value="SQUALEN_PHYTOEN_SYN_1"/>
    <property type="match status" value="1"/>
</dbReference>
<evidence type="ECO:0000256" key="1">
    <source>
        <dbReference type="ARBA" id="ARBA00001946"/>
    </source>
</evidence>
<evidence type="ECO:0000256" key="5">
    <source>
        <dbReference type="ARBA" id="ARBA00006251"/>
    </source>
</evidence>
<dbReference type="GO" id="GO:0006696">
    <property type="term" value="P:ergosterol biosynthetic process"/>
    <property type="evidence" value="ECO:0007669"/>
    <property type="project" value="TreeGrafter"/>
</dbReference>
<dbReference type="FunFam" id="1.10.600.10:FF:000003">
    <property type="entry name" value="Farnesyl-diphosphate farnesyltransferase 1"/>
    <property type="match status" value="1"/>
</dbReference>
<sequence length="448" mass="51279">MSATKIIQFLEHPCELKSAIQLKFFRVSNPPHPTSESERTCYDLLKQTSRSFASVILELDQELREPIMIFYLVLRALDTIEDDMTIDAKIKIALLEDFHNNLKKTGWTFDGNDPSENDRVVLQKFDKILIEYHKLKAPYQDIIKDITRQMGAGMAKYIQDQDFNVDGVKSIKDYNLYCHYVAGLVGEGLTKLSVAANFCDPSLEARMYLSESMGVFLQKTNIIRDFKEDMDDGRAFWPQEIWGKYAKKLSDFEKPEKLNDGLHCISELVLNALGEAKNCLIYLSFVYDHSTFNFCSIPQVMAIATLAEVFENPLVFKRNVKIRKGTTCHLILQSRTYQGVLDIFSHYLRIIHHKCPVSDPNYLEISLKCGELEQFLEELNPNPSHLPKGVEPTKTENYLNAQKKMKGDQVLDNVVKKETVACNSACAFFGITVVSLLYLVYVTFCQSH</sequence>
<evidence type="ECO:0000256" key="20">
    <source>
        <dbReference type="RuleBase" id="RU368088"/>
    </source>
</evidence>
<proteinExistence type="inferred from homology"/>
<evidence type="ECO:0000256" key="3">
    <source>
        <dbReference type="ARBA" id="ARBA00004389"/>
    </source>
</evidence>
<evidence type="ECO:0000256" key="8">
    <source>
        <dbReference type="ARBA" id="ARBA00022692"/>
    </source>
</evidence>
<dbReference type="InterPro" id="IPR002060">
    <property type="entry name" value="Squ/phyt_synthse"/>
</dbReference>
<dbReference type="PROSITE" id="PS01045">
    <property type="entry name" value="SQUALEN_PHYTOEN_SYN_2"/>
    <property type="match status" value="1"/>
</dbReference>
<accession>A0A875RXH9</accession>
<keyword evidence="11" id="KW-0752">Steroid biosynthesis</keyword>
<dbReference type="AlphaFoldDB" id="A0A875RXH9"/>
<keyword evidence="9" id="KW-0256">Endoplasmic reticulum</keyword>
<name>A0A875RXH9_EENNA</name>
<dbReference type="KEGG" id="bnn:FOA43_004291"/>
<evidence type="ECO:0000256" key="14">
    <source>
        <dbReference type="ARBA" id="ARBA00023098"/>
    </source>
</evidence>
<evidence type="ECO:0000256" key="15">
    <source>
        <dbReference type="ARBA" id="ARBA00023136"/>
    </source>
</evidence>
<comment type="subcellular location">
    <subcellularLocation>
        <location evidence="3">Endoplasmic reticulum membrane</location>
        <topology evidence="3">Single-pass membrane protein</topology>
    </subcellularLocation>
    <subcellularLocation>
        <location evidence="2">Microsome</location>
    </subcellularLocation>
</comment>
<dbReference type="SFLD" id="SFLDG01018">
    <property type="entry name" value="Squalene/Phytoene_Synthase_Lik"/>
    <property type="match status" value="1"/>
</dbReference>
<evidence type="ECO:0000256" key="9">
    <source>
        <dbReference type="ARBA" id="ARBA00022824"/>
    </source>
</evidence>
<dbReference type="UniPathway" id="UPA00767">
    <property type="reaction ID" value="UER00751"/>
</dbReference>
<feature type="transmembrane region" description="Helical" evidence="20">
    <location>
        <begin position="427"/>
        <end position="444"/>
    </location>
</feature>
<dbReference type="GO" id="GO:0051996">
    <property type="term" value="F:squalene synthase [NAD(P)H] activity"/>
    <property type="evidence" value="ECO:0007669"/>
    <property type="project" value="UniProtKB-UniRule"/>
</dbReference>
<dbReference type="EC" id="2.5.1.21" evidence="20"/>
<dbReference type="GO" id="GO:0055056">
    <property type="term" value="F:D-glucose transmembrane transporter activity"/>
    <property type="evidence" value="ECO:0007669"/>
    <property type="project" value="UniProtKB-UniRule"/>
</dbReference>
<protein>
    <recommendedName>
        <fullName evidence="20">Squalene synthase</fullName>
        <shortName evidence="20">SQS</shortName>
        <shortName evidence="20">SS</shortName>
        <ecNumber evidence="20">2.5.1.21</ecNumber>
    </recommendedName>
</protein>
<keyword evidence="22" id="KW-1185">Reference proteome</keyword>
<evidence type="ECO:0000313" key="22">
    <source>
        <dbReference type="Proteomes" id="UP000662931"/>
    </source>
</evidence>
<dbReference type="Gene3D" id="1.10.600.10">
    <property type="entry name" value="Farnesyl Diphosphate Synthase"/>
    <property type="match status" value="1"/>
</dbReference>
<keyword evidence="14" id="KW-0443">Lipid metabolism</keyword>
<gene>
    <name evidence="21" type="ORF">FOA43_004291</name>
</gene>
<keyword evidence="12 20" id="KW-1133">Transmembrane helix</keyword>
<reference evidence="21" key="1">
    <citation type="submission" date="2020-10" db="EMBL/GenBank/DDBJ databases">
        <authorList>
            <person name="Roach M.J.R."/>
        </authorList>
    </citation>
    <scope>NUCLEOTIDE SEQUENCE</scope>
    <source>
        <strain evidence="21">CBS 1945</strain>
    </source>
</reference>
<dbReference type="InterPro" id="IPR044844">
    <property type="entry name" value="Trans_IPPS_euk-type"/>
</dbReference>
<comment type="catalytic activity">
    <reaction evidence="18">
        <text>2 (2E,6E)-farnesyl diphosphate + NADH + H(+) = squalene + 2 diphosphate + NAD(+)</text>
        <dbReference type="Rhea" id="RHEA:32299"/>
        <dbReference type="ChEBI" id="CHEBI:15378"/>
        <dbReference type="ChEBI" id="CHEBI:15440"/>
        <dbReference type="ChEBI" id="CHEBI:33019"/>
        <dbReference type="ChEBI" id="CHEBI:57540"/>
        <dbReference type="ChEBI" id="CHEBI:57945"/>
        <dbReference type="ChEBI" id="CHEBI:175763"/>
        <dbReference type="EC" id="2.5.1.21"/>
    </reaction>
    <physiologicalReaction direction="left-to-right" evidence="18">
        <dbReference type="Rhea" id="RHEA:32300"/>
    </physiologicalReaction>
</comment>
<dbReference type="GeneID" id="62197691"/>
<evidence type="ECO:0000256" key="13">
    <source>
        <dbReference type="ARBA" id="ARBA00023011"/>
    </source>
</evidence>
<comment type="pathway">
    <text evidence="4 20">Terpene metabolism; lanosterol biosynthesis; lanosterol from farnesyl diphosphate: step 1/3.</text>
</comment>
<dbReference type="Proteomes" id="UP000662931">
    <property type="component" value="Chromosome 4"/>
</dbReference>
<keyword evidence="6" id="KW-0444">Lipid biosynthesis</keyword>
<evidence type="ECO:0000256" key="6">
    <source>
        <dbReference type="ARBA" id="ARBA00022516"/>
    </source>
</evidence>
<dbReference type="InterPro" id="IPR033904">
    <property type="entry name" value="Trans_IPPS_HH"/>
</dbReference>
<comment type="cofactor">
    <cofactor evidence="1 20">
        <name>Mg(2+)</name>
        <dbReference type="ChEBI" id="CHEBI:18420"/>
    </cofactor>
</comment>
<dbReference type="CDD" id="cd00683">
    <property type="entry name" value="Trans_IPPS_HH"/>
    <property type="match status" value="1"/>
</dbReference>
<dbReference type="NCBIfam" id="TIGR01559">
    <property type="entry name" value="squal_synth"/>
    <property type="match status" value="1"/>
</dbReference>
<evidence type="ECO:0000256" key="10">
    <source>
        <dbReference type="ARBA" id="ARBA00022848"/>
    </source>
</evidence>
<keyword evidence="13" id="KW-0756">Sterol biosynthesis</keyword>
<comment type="catalytic activity">
    <reaction evidence="19">
        <text>2 (2E,6E)-farnesyl diphosphate + NADPH + H(+) = squalene + 2 diphosphate + NADP(+)</text>
        <dbReference type="Rhea" id="RHEA:32295"/>
        <dbReference type="ChEBI" id="CHEBI:15378"/>
        <dbReference type="ChEBI" id="CHEBI:15440"/>
        <dbReference type="ChEBI" id="CHEBI:33019"/>
        <dbReference type="ChEBI" id="CHEBI:57783"/>
        <dbReference type="ChEBI" id="CHEBI:58349"/>
        <dbReference type="ChEBI" id="CHEBI:175763"/>
        <dbReference type="EC" id="2.5.1.21"/>
    </reaction>
    <physiologicalReaction direction="left-to-right" evidence="19">
        <dbReference type="Rhea" id="RHEA:32296"/>
    </physiologicalReaction>
</comment>
<evidence type="ECO:0000256" key="16">
    <source>
        <dbReference type="ARBA" id="ARBA00023166"/>
    </source>
</evidence>
<keyword evidence="8 20" id="KW-0812">Transmembrane</keyword>
<dbReference type="InterPro" id="IPR006449">
    <property type="entry name" value="Squal_synth-like"/>
</dbReference>
<evidence type="ECO:0000256" key="11">
    <source>
        <dbReference type="ARBA" id="ARBA00022955"/>
    </source>
</evidence>
<dbReference type="PANTHER" id="PTHR11626:SF2">
    <property type="entry name" value="SQUALENE SYNTHASE"/>
    <property type="match status" value="1"/>
</dbReference>
<dbReference type="RefSeq" id="XP_038780462.1">
    <property type="nucleotide sequence ID" value="XM_038924534.1"/>
</dbReference>
<dbReference type="SUPFAM" id="SSF48576">
    <property type="entry name" value="Terpenoid synthases"/>
    <property type="match status" value="1"/>
</dbReference>
<keyword evidence="15 20" id="KW-0472">Membrane</keyword>
<dbReference type="Pfam" id="PF00494">
    <property type="entry name" value="SQS_PSY"/>
    <property type="match status" value="1"/>
</dbReference>
<dbReference type="GO" id="GO:0005789">
    <property type="term" value="C:endoplasmic reticulum membrane"/>
    <property type="evidence" value="ECO:0007669"/>
    <property type="project" value="UniProtKB-SubCell"/>
</dbReference>
<dbReference type="GO" id="GO:0045338">
    <property type="term" value="P:farnesyl diphosphate metabolic process"/>
    <property type="evidence" value="ECO:0007669"/>
    <property type="project" value="InterPro"/>
</dbReference>
<comment type="function">
    <text evidence="20">Catalyzes the condensation of 2 farnesyl pyrophosphate (FPP) moieties to form squalene.</text>
</comment>
<dbReference type="OrthoDB" id="431150at2759"/>
<evidence type="ECO:0000256" key="2">
    <source>
        <dbReference type="ARBA" id="ARBA00004144"/>
    </source>
</evidence>
<dbReference type="EMBL" id="CP064815">
    <property type="protein sequence ID" value="QPG76897.1"/>
    <property type="molecule type" value="Genomic_DNA"/>
</dbReference>
<dbReference type="SFLD" id="SFLDS00005">
    <property type="entry name" value="Isoprenoid_Synthase_Type_I"/>
    <property type="match status" value="1"/>
</dbReference>
<evidence type="ECO:0000256" key="4">
    <source>
        <dbReference type="ARBA" id="ARBA00005057"/>
    </source>
</evidence>
<keyword evidence="10" id="KW-0492">Microsome</keyword>
<evidence type="ECO:0000256" key="19">
    <source>
        <dbReference type="ARBA" id="ARBA00049223"/>
    </source>
</evidence>
<dbReference type="InterPro" id="IPR019845">
    <property type="entry name" value="Squalene/phytoene_synthase_CS"/>
</dbReference>
<dbReference type="PANTHER" id="PTHR11626">
    <property type="entry name" value="FARNESYL-DIPHOSPHATE FARNESYLTRANSFERASE"/>
    <property type="match status" value="1"/>
</dbReference>
<evidence type="ECO:0000256" key="7">
    <source>
        <dbReference type="ARBA" id="ARBA00022679"/>
    </source>
</evidence>
<keyword evidence="7 20" id="KW-0808">Transferase</keyword>
<dbReference type="InterPro" id="IPR008949">
    <property type="entry name" value="Isoprenoid_synthase_dom_sf"/>
</dbReference>
<evidence type="ECO:0000256" key="17">
    <source>
        <dbReference type="ARBA" id="ARBA00023221"/>
    </source>
</evidence>
<organism evidence="21 22">
    <name type="scientific">Eeniella nana</name>
    <name type="common">Yeast</name>
    <name type="synonym">Brettanomyces nanus</name>
    <dbReference type="NCBI Taxonomy" id="13502"/>
    <lineage>
        <taxon>Eukaryota</taxon>
        <taxon>Fungi</taxon>
        <taxon>Dikarya</taxon>
        <taxon>Ascomycota</taxon>
        <taxon>Saccharomycotina</taxon>
        <taxon>Pichiomycetes</taxon>
        <taxon>Pichiales</taxon>
        <taxon>Pichiaceae</taxon>
        <taxon>Brettanomyces</taxon>
    </lineage>
</organism>
<evidence type="ECO:0000256" key="18">
    <source>
        <dbReference type="ARBA" id="ARBA00048854"/>
    </source>
</evidence>
<evidence type="ECO:0000256" key="12">
    <source>
        <dbReference type="ARBA" id="ARBA00022989"/>
    </source>
</evidence>
<keyword evidence="16" id="KW-1207">Sterol metabolism</keyword>
<evidence type="ECO:0000313" key="21">
    <source>
        <dbReference type="EMBL" id="QPG76897.1"/>
    </source>
</evidence>